<feature type="transmembrane region" description="Helical" evidence="10">
    <location>
        <begin position="37"/>
        <end position="55"/>
    </location>
</feature>
<feature type="transmembrane region" description="Helical" evidence="10">
    <location>
        <begin position="217"/>
        <end position="241"/>
    </location>
</feature>
<evidence type="ECO:0000256" key="4">
    <source>
        <dbReference type="ARBA" id="ARBA00022475"/>
    </source>
</evidence>
<evidence type="ECO:0000256" key="8">
    <source>
        <dbReference type="ARBA" id="ARBA00023143"/>
    </source>
</evidence>
<proteinExistence type="inferred from homology"/>
<evidence type="ECO:0000256" key="7">
    <source>
        <dbReference type="ARBA" id="ARBA00023136"/>
    </source>
</evidence>
<dbReference type="PRINTS" id="PR00953">
    <property type="entry name" value="TYPE3IMRPROT"/>
</dbReference>
<dbReference type="PANTHER" id="PTHR30065">
    <property type="entry name" value="FLAGELLAR BIOSYNTHETIC PROTEIN FLIR"/>
    <property type="match status" value="1"/>
</dbReference>
<evidence type="ECO:0000313" key="11">
    <source>
        <dbReference type="EMBL" id="MFC6331153.1"/>
    </source>
</evidence>
<evidence type="ECO:0000256" key="6">
    <source>
        <dbReference type="ARBA" id="ARBA00022989"/>
    </source>
</evidence>
<comment type="similarity">
    <text evidence="2 10">Belongs to the FliR/MopE/SpaR family.</text>
</comment>
<evidence type="ECO:0000256" key="2">
    <source>
        <dbReference type="ARBA" id="ARBA00009772"/>
    </source>
</evidence>
<comment type="function">
    <text evidence="1 10">Role in flagellar biosynthesis.</text>
</comment>
<keyword evidence="11" id="KW-0282">Flagellum</keyword>
<feature type="transmembrane region" description="Helical" evidence="10">
    <location>
        <begin position="12"/>
        <end position="30"/>
    </location>
</feature>
<keyword evidence="6 10" id="KW-1133">Transmembrane helix</keyword>
<feature type="transmembrane region" description="Helical" evidence="10">
    <location>
        <begin position="67"/>
        <end position="89"/>
    </location>
</feature>
<dbReference type="InterPro" id="IPR006303">
    <property type="entry name" value="FliR"/>
</dbReference>
<dbReference type="EMBL" id="JBHSTE010000001">
    <property type="protein sequence ID" value="MFC6331153.1"/>
    <property type="molecule type" value="Genomic_DNA"/>
</dbReference>
<dbReference type="Proteomes" id="UP001596233">
    <property type="component" value="Unassembled WGS sequence"/>
</dbReference>
<comment type="subcellular location">
    <subcellularLocation>
        <location evidence="10">Cell membrane</location>
        <topology evidence="10">Multi-pass membrane protein</topology>
    </subcellularLocation>
    <subcellularLocation>
        <location evidence="10">Bacterial flagellum basal body</location>
    </subcellularLocation>
</comment>
<dbReference type="PANTHER" id="PTHR30065:SF1">
    <property type="entry name" value="SURFACE PRESENTATION OF ANTIGENS PROTEIN SPAR"/>
    <property type="match status" value="1"/>
</dbReference>
<dbReference type="Pfam" id="PF01311">
    <property type="entry name" value="Bac_export_1"/>
    <property type="match status" value="1"/>
</dbReference>
<gene>
    <name evidence="11" type="primary">fliR</name>
    <name evidence="11" type="ORF">ACFP56_00845</name>
</gene>
<keyword evidence="8 10" id="KW-0975">Bacterial flagellum</keyword>
<protein>
    <recommendedName>
        <fullName evidence="3 9">Flagellar biosynthetic protein FliR</fullName>
    </recommendedName>
</protein>
<name>A0ABW1UYC8_9BACL</name>
<evidence type="ECO:0000256" key="9">
    <source>
        <dbReference type="NCBIfam" id="TIGR01400"/>
    </source>
</evidence>
<keyword evidence="7 10" id="KW-0472">Membrane</keyword>
<evidence type="ECO:0000256" key="5">
    <source>
        <dbReference type="ARBA" id="ARBA00022692"/>
    </source>
</evidence>
<dbReference type="RefSeq" id="WP_379230086.1">
    <property type="nucleotide sequence ID" value="NZ_JBHSTE010000001.1"/>
</dbReference>
<feature type="transmembrane region" description="Helical" evidence="10">
    <location>
        <begin position="127"/>
        <end position="148"/>
    </location>
</feature>
<comment type="caution">
    <text evidence="11">The sequence shown here is derived from an EMBL/GenBank/DDBJ whole genome shotgun (WGS) entry which is preliminary data.</text>
</comment>
<feature type="transmembrane region" description="Helical" evidence="10">
    <location>
        <begin position="169"/>
        <end position="197"/>
    </location>
</feature>
<sequence>MTTDVFLEALPIFLLIFCRVTAFFVVAPIFNHSNVPAMFKIGLGFFISLLIFSMHGTNQALIMDAQYMLLIIREVLIGIMFGFVVYLFFATMQTAGGLIDMQIGFAMANIVDPVSGVSIPLLGNFKYLLMLVVFLMMNGHHFLLIGLMDSYLYMPIENEWFSRMADGSLAQFITNAVISSLVIGIQVALPMVVAMFITDVGLGFLAKTAPQFNVFVIGFPVKIMLGLFLLVLLMPGMAIIFEKIFSVMFNTLEQMLGVVQGPPA</sequence>
<organism evidence="11 12">
    <name type="scientific">Paenibacillus septentrionalis</name>
    <dbReference type="NCBI Taxonomy" id="429342"/>
    <lineage>
        <taxon>Bacteria</taxon>
        <taxon>Bacillati</taxon>
        <taxon>Bacillota</taxon>
        <taxon>Bacilli</taxon>
        <taxon>Bacillales</taxon>
        <taxon>Paenibacillaceae</taxon>
        <taxon>Paenibacillus</taxon>
    </lineage>
</organism>
<evidence type="ECO:0000256" key="3">
    <source>
        <dbReference type="ARBA" id="ARBA00021717"/>
    </source>
</evidence>
<evidence type="ECO:0000256" key="10">
    <source>
        <dbReference type="RuleBase" id="RU362071"/>
    </source>
</evidence>
<keyword evidence="12" id="KW-1185">Reference proteome</keyword>
<evidence type="ECO:0000313" key="12">
    <source>
        <dbReference type="Proteomes" id="UP001596233"/>
    </source>
</evidence>
<keyword evidence="5 10" id="KW-0812">Transmembrane</keyword>
<dbReference type="NCBIfam" id="TIGR01400">
    <property type="entry name" value="fliR"/>
    <property type="match status" value="1"/>
</dbReference>
<reference evidence="12" key="1">
    <citation type="journal article" date="2019" name="Int. J. Syst. Evol. Microbiol.">
        <title>The Global Catalogue of Microorganisms (GCM) 10K type strain sequencing project: providing services to taxonomists for standard genome sequencing and annotation.</title>
        <authorList>
            <consortium name="The Broad Institute Genomics Platform"/>
            <consortium name="The Broad Institute Genome Sequencing Center for Infectious Disease"/>
            <person name="Wu L."/>
            <person name="Ma J."/>
        </authorList>
    </citation>
    <scope>NUCLEOTIDE SEQUENCE [LARGE SCALE GENOMIC DNA]</scope>
    <source>
        <strain evidence="12">PCU 280</strain>
    </source>
</reference>
<evidence type="ECO:0000256" key="1">
    <source>
        <dbReference type="ARBA" id="ARBA00002578"/>
    </source>
</evidence>
<keyword evidence="11" id="KW-0966">Cell projection</keyword>
<keyword evidence="4 10" id="KW-1003">Cell membrane</keyword>
<accession>A0ABW1UYC8</accession>
<keyword evidence="11" id="KW-0969">Cilium</keyword>
<dbReference type="InterPro" id="IPR002010">
    <property type="entry name" value="T3SS_IM_R"/>
</dbReference>